<evidence type="ECO:0000256" key="4">
    <source>
        <dbReference type="ARBA" id="ARBA00022692"/>
    </source>
</evidence>
<keyword evidence="2" id="KW-0813">Transport</keyword>
<feature type="transmembrane region" description="Helical" evidence="8">
    <location>
        <begin position="293"/>
        <end position="320"/>
    </location>
</feature>
<keyword evidence="5" id="KW-0029">Amino-acid transport</keyword>
<dbReference type="Gene3D" id="1.20.1740.10">
    <property type="entry name" value="Amino acid/polyamine transporter I"/>
    <property type="match status" value="1"/>
</dbReference>
<dbReference type="PANTHER" id="PTHR43495:SF2">
    <property type="entry name" value="D-SERINE_D-ALANINE_GLYCINE TRANSPORTER"/>
    <property type="match status" value="1"/>
</dbReference>
<evidence type="ECO:0000256" key="2">
    <source>
        <dbReference type="ARBA" id="ARBA00022448"/>
    </source>
</evidence>
<evidence type="ECO:0000313" key="11">
    <source>
        <dbReference type="Proteomes" id="UP000005025"/>
    </source>
</evidence>
<dbReference type="GO" id="GO:0055085">
    <property type="term" value="P:transmembrane transport"/>
    <property type="evidence" value="ECO:0007669"/>
    <property type="project" value="InterPro"/>
</dbReference>
<name>H1LKZ9_9LACO</name>
<accession>H1LKZ9</accession>
<keyword evidence="3" id="KW-1003">Cell membrane</keyword>
<keyword evidence="7 8" id="KW-0472">Membrane</keyword>
<dbReference type="PATRIC" id="fig|797516.3.peg.2969"/>
<feature type="transmembrane region" description="Helical" evidence="8">
    <location>
        <begin position="119"/>
        <end position="141"/>
    </location>
</feature>
<feature type="transmembrane region" description="Helical" evidence="8">
    <location>
        <begin position="180"/>
        <end position="200"/>
    </location>
</feature>
<comment type="caution">
    <text evidence="10">The sequence shown here is derived from an EMBL/GenBank/DDBJ whole genome shotgun (WGS) entry which is preliminary data.</text>
</comment>
<evidence type="ECO:0000259" key="9">
    <source>
        <dbReference type="Pfam" id="PF00324"/>
    </source>
</evidence>
<dbReference type="GO" id="GO:0006865">
    <property type="term" value="P:amino acid transport"/>
    <property type="evidence" value="ECO:0007669"/>
    <property type="project" value="UniProtKB-KW"/>
</dbReference>
<feature type="transmembrane region" description="Helical" evidence="8">
    <location>
        <begin position="356"/>
        <end position="375"/>
    </location>
</feature>
<dbReference type="Proteomes" id="UP000005025">
    <property type="component" value="Unassembled WGS sequence"/>
</dbReference>
<evidence type="ECO:0000256" key="8">
    <source>
        <dbReference type="SAM" id="Phobius"/>
    </source>
</evidence>
<evidence type="ECO:0000256" key="5">
    <source>
        <dbReference type="ARBA" id="ARBA00022970"/>
    </source>
</evidence>
<evidence type="ECO:0000256" key="1">
    <source>
        <dbReference type="ARBA" id="ARBA00004651"/>
    </source>
</evidence>
<reference evidence="10 11" key="1">
    <citation type="submission" date="2011-09" db="EMBL/GenBank/DDBJ databases">
        <authorList>
            <person name="Weinstock G."/>
            <person name="Sodergren E."/>
            <person name="Clifton S."/>
            <person name="Fulton L."/>
            <person name="Fulton B."/>
            <person name="Courtney L."/>
            <person name="Fronick C."/>
            <person name="Harrison M."/>
            <person name="Strong C."/>
            <person name="Farmer C."/>
            <person name="Delahaunty K."/>
            <person name="Markovic C."/>
            <person name="Hall O."/>
            <person name="Minx P."/>
            <person name="Tomlinson C."/>
            <person name="Mitreva M."/>
            <person name="Hou S."/>
            <person name="Chen J."/>
            <person name="Wollam A."/>
            <person name="Pepin K.H."/>
            <person name="Johnson M."/>
            <person name="Bhonagiri V."/>
            <person name="Zhang X."/>
            <person name="Suruliraj S."/>
            <person name="Warren W."/>
            <person name="Chinwalla A."/>
            <person name="Mardis E.R."/>
            <person name="Wilson R.K."/>
        </authorList>
    </citation>
    <scope>NUCLEOTIDE SEQUENCE [LARGE SCALE GENOMIC DNA]</scope>
    <source>
        <strain evidence="10 11">F0435</strain>
    </source>
</reference>
<feature type="transmembrane region" description="Helical" evidence="8">
    <location>
        <begin position="66"/>
        <end position="85"/>
    </location>
</feature>
<feature type="transmembrane region" description="Helical" evidence="8">
    <location>
        <begin position="381"/>
        <end position="403"/>
    </location>
</feature>
<dbReference type="AlphaFoldDB" id="H1LKZ9"/>
<protein>
    <submittedName>
        <fullName evidence="10">Putative D-serine/D-alanine/glycine transporter</fullName>
    </submittedName>
</protein>
<comment type="subcellular location">
    <subcellularLocation>
        <location evidence="1">Cell membrane</location>
        <topology evidence="1">Multi-pass membrane protein</topology>
    </subcellularLocation>
</comment>
<evidence type="ECO:0000313" key="10">
    <source>
        <dbReference type="EMBL" id="EHO45760.1"/>
    </source>
</evidence>
<dbReference type="HOGENOM" id="CLU_578141_0_0_9"/>
<evidence type="ECO:0000256" key="6">
    <source>
        <dbReference type="ARBA" id="ARBA00022989"/>
    </source>
</evidence>
<dbReference type="EMBL" id="AGRJ01000279">
    <property type="protein sequence ID" value="EHO45760.1"/>
    <property type="molecule type" value="Genomic_DNA"/>
</dbReference>
<feature type="transmembrane region" description="Helical" evidence="8">
    <location>
        <begin position="423"/>
        <end position="441"/>
    </location>
</feature>
<evidence type="ECO:0000256" key="7">
    <source>
        <dbReference type="ARBA" id="ARBA00023136"/>
    </source>
</evidence>
<feature type="transmembrane region" description="Helical" evidence="8">
    <location>
        <begin position="41"/>
        <end position="60"/>
    </location>
</feature>
<gene>
    <name evidence="10" type="ORF">HMPREF9104_03305</name>
</gene>
<feature type="transmembrane region" description="Helical" evidence="8">
    <location>
        <begin position="447"/>
        <end position="466"/>
    </location>
</feature>
<dbReference type="GO" id="GO:0005886">
    <property type="term" value="C:plasma membrane"/>
    <property type="evidence" value="ECO:0007669"/>
    <property type="project" value="UniProtKB-SubCell"/>
</dbReference>
<dbReference type="PANTHER" id="PTHR43495">
    <property type="entry name" value="GABA PERMEASE"/>
    <property type="match status" value="1"/>
</dbReference>
<dbReference type="PIRSF" id="PIRSF006060">
    <property type="entry name" value="AA_transporter"/>
    <property type="match status" value="1"/>
</dbReference>
<keyword evidence="4 8" id="KW-0812">Transmembrane</keyword>
<keyword evidence="6 8" id="KW-1133">Transmembrane helix</keyword>
<feature type="domain" description="Amino acid permease/ SLC12A" evidence="9">
    <location>
        <begin position="38"/>
        <end position="464"/>
    </location>
</feature>
<evidence type="ECO:0000256" key="3">
    <source>
        <dbReference type="ARBA" id="ARBA00022475"/>
    </source>
</evidence>
<dbReference type="FunFam" id="1.20.1740.10:FF:000001">
    <property type="entry name" value="Amino acid permease"/>
    <property type="match status" value="1"/>
</dbReference>
<feature type="transmembrane region" description="Helical" evidence="8">
    <location>
        <begin position="262"/>
        <end position="281"/>
    </location>
</feature>
<dbReference type="Pfam" id="PF00324">
    <property type="entry name" value="AA_permease"/>
    <property type="match status" value="1"/>
</dbReference>
<dbReference type="InterPro" id="IPR004841">
    <property type="entry name" value="AA-permease/SLC12A_dom"/>
</dbReference>
<proteinExistence type="predicted"/>
<feature type="transmembrane region" description="Helical" evidence="8">
    <location>
        <begin position="147"/>
        <end position="168"/>
    </location>
</feature>
<feature type="transmembrane region" description="Helical" evidence="8">
    <location>
        <begin position="220"/>
        <end position="241"/>
    </location>
</feature>
<feature type="non-terminal residue" evidence="10">
    <location>
        <position position="1"/>
    </location>
</feature>
<dbReference type="SUPFAM" id="SSF82866">
    <property type="entry name" value="Multidrug efflux transporter AcrB transmembrane domain"/>
    <property type="match status" value="1"/>
</dbReference>
<sequence length="472" mass="51493">TYTPVSNRLTSLTFTQGGNTMQTTKQQKTLSRSLKSRHIQMIAIGGAIGTGLFLGSGSAIHTSGPSIILSYLIVGIFCFLLMRAIGELLLSDTNKHSFLDFVKVYLGDRWEFVTGWTYWFCWISLAMADLTATGIYIKYWFPSVPQWLPPLIILLCLFAANMVNVGLFGEMESWFSMIKVVAIILLVVVGVLLALFHVKTSSSTASFSNLVSNGGFFPTGAHGFLMSFQMVVFAFVGIEMVGLTAGETDNPELNLPKAINSLPIRIGLFYVGSMIAVMSVYPWNKITTTASPFVQVFSGIGVIGAAGILNFVVLTAAISATNSCLFSTSRTMYALSMGGNASSFLNRLGRNGVPNIALNFSTAFLLIIVVLNYFIPAGVFNLVSSVSTINFVIVWIVLLIVHLKYRKANPKGVKAFKMPGYPIADYISLAFFIFILGFLLISTSTRVAMVISLVSIITMLVVYQLTQVKKTR</sequence>
<organism evidence="10 11">
    <name type="scientific">Lentilactobacillus kisonensis F0435</name>
    <dbReference type="NCBI Taxonomy" id="797516"/>
    <lineage>
        <taxon>Bacteria</taxon>
        <taxon>Bacillati</taxon>
        <taxon>Bacillota</taxon>
        <taxon>Bacilli</taxon>
        <taxon>Lactobacillales</taxon>
        <taxon>Lactobacillaceae</taxon>
        <taxon>Lentilactobacillus</taxon>
    </lineage>
</organism>